<name>A0ABU5QYZ1_9PSEU</name>
<protein>
    <submittedName>
        <fullName evidence="3">DUF4232 domain-containing protein</fullName>
    </submittedName>
</protein>
<reference evidence="3 4" key="1">
    <citation type="submission" date="2023-12" db="EMBL/GenBank/DDBJ databases">
        <title>Amycolatopsis sp. V23-08.</title>
        <authorList>
            <person name="Somphong A."/>
        </authorList>
    </citation>
    <scope>NUCLEOTIDE SEQUENCE [LARGE SCALE GENOMIC DNA]</scope>
    <source>
        <strain evidence="3 4">V23-08</strain>
    </source>
</reference>
<feature type="signal peptide" evidence="1">
    <location>
        <begin position="1"/>
        <end position="27"/>
    </location>
</feature>
<organism evidence="3 4">
    <name type="scientific">Amycolatopsis heterodermiae</name>
    <dbReference type="NCBI Taxonomy" id="3110235"/>
    <lineage>
        <taxon>Bacteria</taxon>
        <taxon>Bacillati</taxon>
        <taxon>Actinomycetota</taxon>
        <taxon>Actinomycetes</taxon>
        <taxon>Pseudonocardiales</taxon>
        <taxon>Pseudonocardiaceae</taxon>
        <taxon>Amycolatopsis</taxon>
    </lineage>
</organism>
<evidence type="ECO:0000256" key="1">
    <source>
        <dbReference type="SAM" id="SignalP"/>
    </source>
</evidence>
<gene>
    <name evidence="3" type="ORF">VA596_06305</name>
</gene>
<proteinExistence type="predicted"/>
<feature type="chain" id="PRO_5046511966" evidence="1">
    <location>
        <begin position="28"/>
        <end position="164"/>
    </location>
</feature>
<evidence type="ECO:0000313" key="3">
    <source>
        <dbReference type="EMBL" id="MEA5359143.1"/>
    </source>
</evidence>
<evidence type="ECO:0000259" key="2">
    <source>
        <dbReference type="Pfam" id="PF14016"/>
    </source>
</evidence>
<dbReference type="Pfam" id="PF14016">
    <property type="entry name" value="DUF4232"/>
    <property type="match status" value="1"/>
</dbReference>
<dbReference type="RefSeq" id="WP_323324370.1">
    <property type="nucleotide sequence ID" value="NZ_JAYFSI010000001.1"/>
</dbReference>
<dbReference type="EMBL" id="JAYFSI010000001">
    <property type="protein sequence ID" value="MEA5359143.1"/>
    <property type="molecule type" value="Genomic_DNA"/>
</dbReference>
<dbReference type="Proteomes" id="UP001304298">
    <property type="component" value="Unassembled WGS sequence"/>
</dbReference>
<sequence length="164" mass="16438">MKRTVTAIAVGGLVAGGLVLAAGAANAMPSDTPCGASDVHVTVAPDPSNASGHEAYVLTYTATSPTTNCKLQGAPTALAFIADGQRLPIATTVDGAEQLPVNLRDGHPAVSRIVQRSAEAPSPVTPTTVTFDLPTGPYGQPVSVDWPAGAPVKGDSVQLTPVSS</sequence>
<dbReference type="InterPro" id="IPR025326">
    <property type="entry name" value="DUF4232"/>
</dbReference>
<evidence type="ECO:0000313" key="4">
    <source>
        <dbReference type="Proteomes" id="UP001304298"/>
    </source>
</evidence>
<keyword evidence="4" id="KW-1185">Reference proteome</keyword>
<feature type="domain" description="DUF4232" evidence="2">
    <location>
        <begin position="34"/>
        <end position="162"/>
    </location>
</feature>
<accession>A0ABU5QYZ1</accession>
<keyword evidence="1" id="KW-0732">Signal</keyword>
<comment type="caution">
    <text evidence="3">The sequence shown here is derived from an EMBL/GenBank/DDBJ whole genome shotgun (WGS) entry which is preliminary data.</text>
</comment>